<organism evidence="7 12">
    <name type="scientific">Phytophthora fragariae</name>
    <dbReference type="NCBI Taxonomy" id="53985"/>
    <lineage>
        <taxon>Eukaryota</taxon>
        <taxon>Sar</taxon>
        <taxon>Stramenopiles</taxon>
        <taxon>Oomycota</taxon>
        <taxon>Peronosporomycetes</taxon>
        <taxon>Peronosporales</taxon>
        <taxon>Peronosporaceae</taxon>
        <taxon>Phytophthora</taxon>
    </lineage>
</organism>
<dbReference type="Proteomes" id="UP000429523">
    <property type="component" value="Unassembled WGS sequence"/>
</dbReference>
<dbReference type="EMBL" id="QXGC01013111">
    <property type="protein sequence ID" value="KAE9142417.1"/>
    <property type="molecule type" value="Genomic_DNA"/>
</dbReference>
<feature type="transmembrane region" description="Helical" evidence="1">
    <location>
        <begin position="6"/>
        <end position="28"/>
    </location>
</feature>
<evidence type="ECO:0000256" key="1">
    <source>
        <dbReference type="SAM" id="Phobius"/>
    </source>
</evidence>
<dbReference type="Proteomes" id="UP000476176">
    <property type="component" value="Unassembled WGS sequence"/>
</dbReference>
<keyword evidence="1" id="KW-0472">Membrane</keyword>
<evidence type="ECO:0000313" key="8">
    <source>
        <dbReference type="EMBL" id="KAE9240757.1"/>
    </source>
</evidence>
<comment type="caution">
    <text evidence="7">The sequence shown here is derived from an EMBL/GenBank/DDBJ whole genome shotgun (WGS) entry which is preliminary data.</text>
</comment>
<dbReference type="EMBL" id="QXGA01013421">
    <property type="protein sequence ID" value="KAE9053057.1"/>
    <property type="molecule type" value="Genomic_DNA"/>
</dbReference>
<dbReference type="EMBL" id="QXGB01012412">
    <property type="protein sequence ID" value="KAE9142047.1"/>
    <property type="molecule type" value="Genomic_DNA"/>
</dbReference>
<protein>
    <submittedName>
        <fullName evidence="7">Uncharacterized protein</fullName>
    </submittedName>
</protein>
<dbReference type="Proteomes" id="UP000437068">
    <property type="component" value="Unassembled WGS sequence"/>
</dbReference>
<evidence type="ECO:0000313" key="13">
    <source>
        <dbReference type="Proteomes" id="UP000440732"/>
    </source>
</evidence>
<dbReference type="Proteomes" id="UP000440367">
    <property type="component" value="Unassembled WGS sequence"/>
</dbReference>
<keyword evidence="1" id="KW-1133">Transmembrane helix</keyword>
<dbReference type="EMBL" id="QXGF01011741">
    <property type="protein sequence ID" value="KAE8916159.1"/>
    <property type="molecule type" value="Genomic_DNA"/>
</dbReference>
<dbReference type="EMBL" id="QXGE01013320">
    <property type="protein sequence ID" value="KAE9240757.1"/>
    <property type="molecule type" value="Genomic_DNA"/>
</dbReference>
<dbReference type="EMBL" id="QXFZ01012154">
    <property type="protein sequence ID" value="KAE9049873.1"/>
    <property type="molecule type" value="Genomic_DNA"/>
</dbReference>
<evidence type="ECO:0000313" key="3">
    <source>
        <dbReference type="EMBL" id="KAE9049873.1"/>
    </source>
</evidence>
<dbReference type="Proteomes" id="UP000433483">
    <property type="component" value="Unassembled WGS sequence"/>
</dbReference>
<proteinExistence type="predicted"/>
<evidence type="ECO:0000313" key="4">
    <source>
        <dbReference type="EMBL" id="KAE9053057.1"/>
    </source>
</evidence>
<evidence type="ECO:0000313" key="9">
    <source>
        <dbReference type="Proteomes" id="UP000429523"/>
    </source>
</evidence>
<name>A0A6A3VL46_9STRA</name>
<evidence type="ECO:0000313" key="7">
    <source>
        <dbReference type="EMBL" id="KAE9167200.1"/>
    </source>
</evidence>
<evidence type="ECO:0000313" key="10">
    <source>
        <dbReference type="Proteomes" id="UP000433483"/>
    </source>
</evidence>
<evidence type="ECO:0000313" key="15">
    <source>
        <dbReference type="Proteomes" id="UP000476176"/>
    </source>
</evidence>
<keyword evidence="1" id="KW-0812">Transmembrane</keyword>
<dbReference type="EMBL" id="QXGD01005160">
    <property type="protein sequence ID" value="KAE9167200.1"/>
    <property type="molecule type" value="Genomic_DNA"/>
</dbReference>
<reference evidence="9 10" key="1">
    <citation type="submission" date="2018-08" db="EMBL/GenBank/DDBJ databases">
        <title>Genomic investigation of the strawberry pathogen Phytophthora fragariae indicates pathogenicity is determined by transcriptional variation in three key races.</title>
        <authorList>
            <person name="Adams T.M."/>
            <person name="Armitage A.D."/>
            <person name="Sobczyk M.K."/>
            <person name="Bates H.J."/>
            <person name="Dunwell J.M."/>
            <person name="Nellist C.F."/>
            <person name="Harrison R.J."/>
        </authorList>
    </citation>
    <scope>NUCLEOTIDE SEQUENCE [LARGE SCALE GENOMIC DNA]</scope>
    <source>
        <strain evidence="8 11">A4</strain>
        <strain evidence="7 12">BC-1</strain>
        <strain evidence="6 15">BC-23</strain>
        <strain evidence="5 10">NOV-27</strain>
        <strain evidence="4 13">NOV-5</strain>
        <strain evidence="3 14">NOV-71</strain>
        <strain evidence="2 9">NOV-9</strain>
    </source>
</reference>
<evidence type="ECO:0000313" key="5">
    <source>
        <dbReference type="EMBL" id="KAE9142047.1"/>
    </source>
</evidence>
<evidence type="ECO:0000313" key="11">
    <source>
        <dbReference type="Proteomes" id="UP000437068"/>
    </source>
</evidence>
<evidence type="ECO:0000313" key="6">
    <source>
        <dbReference type="EMBL" id="KAE9142417.1"/>
    </source>
</evidence>
<evidence type="ECO:0000313" key="12">
    <source>
        <dbReference type="Proteomes" id="UP000440367"/>
    </source>
</evidence>
<dbReference type="Proteomes" id="UP000440732">
    <property type="component" value="Unassembled WGS sequence"/>
</dbReference>
<keyword evidence="10" id="KW-1185">Reference proteome</keyword>
<gene>
    <name evidence="8" type="ORF">PF001_g33598</name>
    <name evidence="7" type="ORF">PF002_g30939</name>
    <name evidence="6" type="ORF">PF004_g33129</name>
    <name evidence="5" type="ORF">PF005_g33784</name>
    <name evidence="4" type="ORF">PF006_g33677</name>
    <name evidence="3" type="ORF">PF007_g33132</name>
    <name evidence="2" type="ORF">PF009_g33515</name>
</gene>
<dbReference type="Proteomes" id="UP000441208">
    <property type="component" value="Unassembled WGS sequence"/>
</dbReference>
<sequence length="54" mass="6146">MGSHLWILPSCVCGFAYSVCGVHLLSLARRSHPDWWWWPTTGGGWGQLQYVTLQ</sequence>
<accession>A0A6A3VL46</accession>
<evidence type="ECO:0000313" key="2">
    <source>
        <dbReference type="EMBL" id="KAE8916159.1"/>
    </source>
</evidence>
<evidence type="ECO:0000313" key="14">
    <source>
        <dbReference type="Proteomes" id="UP000441208"/>
    </source>
</evidence>
<dbReference type="AlphaFoldDB" id="A0A6A3VL46"/>